<dbReference type="Pfam" id="PF02025">
    <property type="entry name" value="IL5"/>
    <property type="match status" value="1"/>
</dbReference>
<keyword evidence="6 11" id="KW-0732">Signal</keyword>
<proteinExistence type="inferred from homology"/>
<gene>
    <name evidence="11" type="primary">IL5</name>
</gene>
<dbReference type="GO" id="GO:0005125">
    <property type="term" value="F:cytokine activity"/>
    <property type="evidence" value="ECO:0007669"/>
    <property type="project" value="UniProtKB-UniRule"/>
</dbReference>
<dbReference type="GO" id="GO:0005615">
    <property type="term" value="C:extracellular space"/>
    <property type="evidence" value="ECO:0007669"/>
    <property type="project" value="UniProtKB-UniRule"/>
</dbReference>
<evidence type="ECO:0000256" key="4">
    <source>
        <dbReference type="ARBA" id="ARBA00022514"/>
    </source>
</evidence>
<dbReference type="InterPro" id="IPR009079">
    <property type="entry name" value="4_helix_cytokine-like_core"/>
</dbReference>
<feature type="transmembrane region" description="Helical" evidence="12">
    <location>
        <begin position="21"/>
        <end position="39"/>
    </location>
</feature>
<dbReference type="GO" id="GO:0006955">
    <property type="term" value="P:immune response"/>
    <property type="evidence" value="ECO:0007669"/>
    <property type="project" value="UniProtKB-UniRule"/>
</dbReference>
<evidence type="ECO:0000256" key="10">
    <source>
        <dbReference type="ARBA" id="ARBA00034135"/>
    </source>
</evidence>
<protein>
    <recommendedName>
        <fullName evidence="3 11">Interleukin-5</fullName>
    </recommendedName>
    <alternativeName>
        <fullName evidence="11">Eosinophil differentiation factor</fullName>
    </alternativeName>
</protein>
<evidence type="ECO:0000256" key="9">
    <source>
        <dbReference type="ARBA" id="ARBA00023180"/>
    </source>
</evidence>
<organism evidence="13 14">
    <name type="scientific">Anas zonorhyncha</name>
    <name type="common">Eastern spot-billed duck</name>
    <dbReference type="NCBI Taxonomy" id="75864"/>
    <lineage>
        <taxon>Eukaryota</taxon>
        <taxon>Metazoa</taxon>
        <taxon>Chordata</taxon>
        <taxon>Craniata</taxon>
        <taxon>Vertebrata</taxon>
        <taxon>Euteleostomi</taxon>
        <taxon>Archelosauria</taxon>
        <taxon>Archosauria</taxon>
        <taxon>Dinosauria</taxon>
        <taxon>Saurischia</taxon>
        <taxon>Theropoda</taxon>
        <taxon>Coelurosauria</taxon>
        <taxon>Aves</taxon>
        <taxon>Neognathae</taxon>
        <taxon>Galloanserae</taxon>
        <taxon>Anseriformes</taxon>
        <taxon>Anatidae</taxon>
        <taxon>Anatinae</taxon>
        <taxon>Anas</taxon>
    </lineage>
</organism>
<comment type="function">
    <text evidence="11">Homodimeric cytokine expressed predominantly by T-lymphocytes and NK cells that plays an important role in the survival, differentiation, and chemotaxis of eosinophils. Acts also on activated and resting B-cells to induce immunoglobulin production, growth, and differentiation. Mechanistically, exerts its biological effects through a receptor composed of IL5RA subunit and the cytokine receptor common subunit beta/CSF2RB. Binding to the receptor leads to activation of various kinases including LYN, SYK and JAK2 and thereby propagates signals through the RAS-MAPK and JAK-STAT5 pathways respectively.</text>
</comment>
<dbReference type="AlphaFoldDB" id="A0A8B9VIN3"/>
<comment type="subunit">
    <text evidence="10">Homodimer; disulfide-linked. Interacts with IL5RA. Interacts with CSF2RB.</text>
</comment>
<dbReference type="Proteomes" id="UP000694549">
    <property type="component" value="Unplaced"/>
</dbReference>
<keyword evidence="12" id="KW-0472">Membrane</keyword>
<evidence type="ECO:0000256" key="3">
    <source>
        <dbReference type="ARBA" id="ARBA00019463"/>
    </source>
</evidence>
<evidence type="ECO:0000256" key="5">
    <source>
        <dbReference type="ARBA" id="ARBA00022525"/>
    </source>
</evidence>
<dbReference type="InterPro" id="IPR000186">
    <property type="entry name" value="IL-5"/>
</dbReference>
<keyword evidence="4 11" id="KW-0202">Cytokine</keyword>
<keyword evidence="5 11" id="KW-0964">Secreted</keyword>
<keyword evidence="12" id="KW-1133">Transmembrane helix</keyword>
<dbReference type="PANTHER" id="PTHR48491">
    <property type="entry name" value="INTERLEUKIN-5"/>
    <property type="match status" value="1"/>
</dbReference>
<keyword evidence="8 11" id="KW-1015">Disulfide bond</keyword>
<name>A0A8B9VIN3_9AVES</name>
<dbReference type="GO" id="GO:0005137">
    <property type="term" value="F:interleukin-5 receptor binding"/>
    <property type="evidence" value="ECO:0007669"/>
    <property type="project" value="UniProtKB-UniRule"/>
</dbReference>
<reference evidence="13" key="2">
    <citation type="submission" date="2025-09" db="UniProtKB">
        <authorList>
            <consortium name="Ensembl"/>
        </authorList>
    </citation>
    <scope>IDENTIFICATION</scope>
</reference>
<comment type="subcellular location">
    <subcellularLocation>
        <location evidence="1 11">Secreted</location>
    </subcellularLocation>
</comment>
<dbReference type="Ensembl" id="ENSAZOT00000026836.1">
    <property type="protein sequence ID" value="ENSAZOP00000025010.1"/>
    <property type="gene ID" value="ENSAZOG00000016063.1"/>
</dbReference>
<evidence type="ECO:0000256" key="6">
    <source>
        <dbReference type="ARBA" id="ARBA00022729"/>
    </source>
</evidence>
<accession>A0A8B9VIN3</accession>
<evidence type="ECO:0000256" key="11">
    <source>
        <dbReference type="RuleBase" id="RU363136"/>
    </source>
</evidence>
<dbReference type="SUPFAM" id="SSF47266">
    <property type="entry name" value="4-helical cytokines"/>
    <property type="match status" value="1"/>
</dbReference>
<reference evidence="13" key="1">
    <citation type="submission" date="2025-08" db="UniProtKB">
        <authorList>
            <consortium name="Ensembl"/>
        </authorList>
    </citation>
    <scope>IDENTIFICATION</scope>
</reference>
<evidence type="ECO:0000256" key="1">
    <source>
        <dbReference type="ARBA" id="ARBA00004613"/>
    </source>
</evidence>
<evidence type="ECO:0000256" key="7">
    <source>
        <dbReference type="ARBA" id="ARBA00023030"/>
    </source>
</evidence>
<evidence type="ECO:0000313" key="14">
    <source>
        <dbReference type="Proteomes" id="UP000694549"/>
    </source>
</evidence>
<comment type="similarity">
    <text evidence="2 11">Belongs to the IL-5 family.</text>
</comment>
<evidence type="ECO:0000256" key="2">
    <source>
        <dbReference type="ARBA" id="ARBA00006740"/>
    </source>
</evidence>
<evidence type="ECO:0000313" key="13">
    <source>
        <dbReference type="Ensembl" id="ENSAZOP00000025010.1"/>
    </source>
</evidence>
<keyword evidence="7 11" id="KW-0339">Growth factor</keyword>
<evidence type="ECO:0000256" key="8">
    <source>
        <dbReference type="ARBA" id="ARBA00023157"/>
    </source>
</evidence>
<keyword evidence="9 11" id="KW-0325">Glycoprotein</keyword>
<dbReference type="GO" id="GO:0008083">
    <property type="term" value="F:growth factor activity"/>
    <property type="evidence" value="ECO:0007669"/>
    <property type="project" value="UniProtKB-UniRule"/>
</dbReference>
<keyword evidence="12" id="KW-0812">Transmembrane</keyword>
<evidence type="ECO:0000256" key="12">
    <source>
        <dbReference type="SAM" id="Phobius"/>
    </source>
</evidence>
<sequence>MVEDQRRSTDRFSEHIRAMRTHLYLIFLAAGIYAAPHISNIAELLSLLQQMKNSMTGDSLNLRIETPASIDNVNCIDTLFEGVELLKNNSDLKKFSVFFQKFERLKQSLIPSLAEEGECETERRNTTKFIEKLITFIRKLSKGKRA</sequence>
<keyword evidence="14" id="KW-1185">Reference proteome</keyword>
<dbReference type="PANTHER" id="PTHR48491:SF1">
    <property type="entry name" value="INTERLEUKIN-5"/>
    <property type="match status" value="1"/>
</dbReference>
<dbReference type="Gene3D" id="1.20.1250.10">
    <property type="match status" value="1"/>
</dbReference>